<dbReference type="Proteomes" id="UP000316426">
    <property type="component" value="Chromosome"/>
</dbReference>
<keyword evidence="1" id="KW-0547">Nucleotide-binding</keyword>
<evidence type="ECO:0000259" key="4">
    <source>
        <dbReference type="PROSITE" id="PS51459"/>
    </source>
</evidence>
<dbReference type="PANTHER" id="PTHR13504:SF38">
    <property type="entry name" value="FIDO DOMAIN-CONTAINING PROTEIN"/>
    <property type="match status" value="1"/>
</dbReference>
<dbReference type="InterPro" id="IPR036597">
    <property type="entry name" value="Fido-like_dom_sf"/>
</dbReference>
<dbReference type="Pfam" id="PF13784">
    <property type="entry name" value="Fic_N"/>
    <property type="match status" value="1"/>
</dbReference>
<dbReference type="GO" id="GO:0016779">
    <property type="term" value="F:nucleotidyltransferase activity"/>
    <property type="evidence" value="ECO:0007669"/>
    <property type="project" value="UniProtKB-KW"/>
</dbReference>
<gene>
    <name evidence="5" type="ORF">Spa11_39720</name>
</gene>
<feature type="binding site" evidence="3">
    <location>
        <begin position="220"/>
        <end position="227"/>
    </location>
    <ligand>
        <name>ATP</name>
        <dbReference type="ChEBI" id="CHEBI:30616"/>
    </ligand>
</feature>
<evidence type="ECO:0000256" key="3">
    <source>
        <dbReference type="PIRSR" id="PIRSR640198-2"/>
    </source>
</evidence>
<feature type="binding site" evidence="1">
    <location>
        <position position="216"/>
    </location>
    <ligand>
        <name>ATP</name>
        <dbReference type="ChEBI" id="CHEBI:30616"/>
    </ligand>
</feature>
<dbReference type="RefSeq" id="WP_145115597.1">
    <property type="nucleotide sequence ID" value="NZ_CP036349.1"/>
</dbReference>
<dbReference type="PIRSF" id="PIRSF038925">
    <property type="entry name" value="AMP-prot_trans"/>
    <property type="match status" value="1"/>
</dbReference>
<protein>
    <submittedName>
        <fullName evidence="5">Adenosine monophosphate-protein transferase SoFic</fullName>
        <ecNumber evidence="5">2.7.7.-</ecNumber>
    </submittedName>
</protein>
<feature type="binding site" evidence="1">
    <location>
        <position position="85"/>
    </location>
    <ligand>
        <name>ATP</name>
        <dbReference type="ChEBI" id="CHEBI:30616"/>
    </ligand>
</feature>
<sequence>MDPSLFTSQSPGDLVSIETVWGKDYAYVPHPLPPAWEFPIEVWPLLNEATNRLSLLEGIGSTLPNPGLLLRPLRDREAIRSSEIEGTYANPRELLLFELKPRESQSAEDPANDQREVLNYRRALEHAEQTELPLCLRLLRELHHILLTGVRGADRTPGEFRRLQVAIGTKGRFVPPPPHLIGDLLSPFEAFLHRKDRPYHPLVDCFLAHYQFETIHPFADGNGRVGRLLLSIMVQQACGLSKPWLHLSEFFESRREEYYGGLFGISTDGDWSRWIAYCLKGVASQATTTVERCKRLLNAREDFKNRAQAIGGSARLQGIVDGVFESPLVRITELRDRFNIDYKTARTDVEKLVAAKILAELPDQYPKTYYAPEIFAIAYEGLE</sequence>
<keyword evidence="1" id="KW-0067">ATP-binding</keyword>
<feature type="binding site" evidence="1">
    <location>
        <begin position="221"/>
        <end position="227"/>
    </location>
    <ligand>
        <name>ATP</name>
        <dbReference type="ChEBI" id="CHEBI:30616"/>
    </ligand>
</feature>
<dbReference type="Gene3D" id="1.10.3290.10">
    <property type="entry name" value="Fido-like domain"/>
    <property type="match status" value="1"/>
</dbReference>
<evidence type="ECO:0000313" key="5">
    <source>
        <dbReference type="EMBL" id="QDV75750.1"/>
    </source>
</evidence>
<keyword evidence="5" id="KW-0548">Nucleotidyltransferase</keyword>
<proteinExistence type="predicted"/>
<evidence type="ECO:0000256" key="1">
    <source>
        <dbReference type="PIRSR" id="PIRSR038925-1"/>
    </source>
</evidence>
<name>A0A518KD73_9BACT</name>
<reference evidence="5 6" key="1">
    <citation type="submission" date="2019-02" db="EMBL/GenBank/DDBJ databases">
        <title>Deep-cultivation of Planctomycetes and their phenomic and genomic characterization uncovers novel biology.</title>
        <authorList>
            <person name="Wiegand S."/>
            <person name="Jogler M."/>
            <person name="Boedeker C."/>
            <person name="Pinto D."/>
            <person name="Vollmers J."/>
            <person name="Rivas-Marin E."/>
            <person name="Kohn T."/>
            <person name="Peeters S.H."/>
            <person name="Heuer A."/>
            <person name="Rast P."/>
            <person name="Oberbeckmann S."/>
            <person name="Bunk B."/>
            <person name="Jeske O."/>
            <person name="Meyerdierks A."/>
            <person name="Storesund J.E."/>
            <person name="Kallscheuer N."/>
            <person name="Luecker S."/>
            <person name="Lage O.M."/>
            <person name="Pohl T."/>
            <person name="Merkel B.J."/>
            <person name="Hornburger P."/>
            <person name="Mueller R.-W."/>
            <person name="Bruemmer F."/>
            <person name="Labrenz M."/>
            <person name="Spormann A.M."/>
            <person name="Op den Camp H."/>
            <person name="Overmann J."/>
            <person name="Amann R."/>
            <person name="Jetten M.S.M."/>
            <person name="Mascher T."/>
            <person name="Medema M.H."/>
            <person name="Devos D.P."/>
            <person name="Kaster A.-K."/>
            <person name="Ovreas L."/>
            <person name="Rohde M."/>
            <person name="Galperin M.Y."/>
            <person name="Jogler C."/>
        </authorList>
    </citation>
    <scope>NUCLEOTIDE SEQUENCE [LARGE SCALE GENOMIC DNA]</scope>
    <source>
        <strain evidence="5 6">Spa11</strain>
    </source>
</reference>
<dbReference type="PROSITE" id="PS51459">
    <property type="entry name" value="FIDO"/>
    <property type="match status" value="1"/>
</dbReference>
<evidence type="ECO:0000313" key="6">
    <source>
        <dbReference type="Proteomes" id="UP000316426"/>
    </source>
</evidence>
<dbReference type="EMBL" id="CP036349">
    <property type="protein sequence ID" value="QDV75750.1"/>
    <property type="molecule type" value="Genomic_DNA"/>
</dbReference>
<feature type="binding site" evidence="3">
    <location>
        <begin position="258"/>
        <end position="259"/>
    </location>
    <ligand>
        <name>ATP</name>
        <dbReference type="ChEBI" id="CHEBI:30616"/>
    </ligand>
</feature>
<dbReference type="InterPro" id="IPR025758">
    <property type="entry name" value="Fic/DOC_N"/>
</dbReference>
<organism evidence="5 6">
    <name type="scientific">Botrimarina mediterranea</name>
    <dbReference type="NCBI Taxonomy" id="2528022"/>
    <lineage>
        <taxon>Bacteria</taxon>
        <taxon>Pseudomonadati</taxon>
        <taxon>Planctomycetota</taxon>
        <taxon>Planctomycetia</taxon>
        <taxon>Pirellulales</taxon>
        <taxon>Lacipirellulaceae</taxon>
        <taxon>Botrimarina</taxon>
    </lineage>
</organism>
<evidence type="ECO:0000256" key="2">
    <source>
        <dbReference type="PIRSR" id="PIRSR640198-1"/>
    </source>
</evidence>
<dbReference type="GO" id="GO:0005524">
    <property type="term" value="F:ATP binding"/>
    <property type="evidence" value="ECO:0007669"/>
    <property type="project" value="UniProtKB-KW"/>
</dbReference>
<dbReference type="PANTHER" id="PTHR13504">
    <property type="entry name" value="FIDO DOMAIN-CONTAINING PROTEIN DDB_G0283145"/>
    <property type="match status" value="1"/>
</dbReference>
<dbReference type="AlphaFoldDB" id="A0A518KD73"/>
<dbReference type="Pfam" id="PF02661">
    <property type="entry name" value="Fic"/>
    <property type="match status" value="1"/>
</dbReference>
<dbReference type="KEGG" id="bmei:Spa11_39720"/>
<dbReference type="SUPFAM" id="SSF140931">
    <property type="entry name" value="Fic-like"/>
    <property type="match status" value="1"/>
</dbReference>
<dbReference type="InterPro" id="IPR026287">
    <property type="entry name" value="SoFic-like"/>
</dbReference>
<dbReference type="InterPro" id="IPR040198">
    <property type="entry name" value="Fido_containing"/>
</dbReference>
<accession>A0A518KD73</accession>
<feature type="active site" evidence="2">
    <location>
        <position position="216"/>
    </location>
</feature>
<dbReference type="EC" id="2.7.7.-" evidence="5"/>
<keyword evidence="5" id="KW-0808">Transferase</keyword>
<feature type="binding site" evidence="1">
    <location>
        <position position="258"/>
    </location>
    <ligand>
        <name>ATP</name>
        <dbReference type="ChEBI" id="CHEBI:30616"/>
    </ligand>
</feature>
<feature type="domain" description="Fido" evidence="4">
    <location>
        <begin position="134"/>
        <end position="280"/>
    </location>
</feature>
<keyword evidence="6" id="KW-1185">Reference proteome</keyword>
<dbReference type="InterPro" id="IPR003812">
    <property type="entry name" value="Fido"/>
</dbReference>